<evidence type="ECO:0000256" key="1">
    <source>
        <dbReference type="ARBA" id="ARBA00009922"/>
    </source>
</evidence>
<dbReference type="GO" id="GO:0016887">
    <property type="term" value="F:ATP hydrolysis activity"/>
    <property type="evidence" value="ECO:0007669"/>
    <property type="project" value="RHEA"/>
</dbReference>
<keyword evidence="8" id="KW-0413">Isomerase</keyword>
<keyword evidence="4 13" id="KW-0378">Hydrolase</keyword>
<dbReference type="CDD" id="cd18807">
    <property type="entry name" value="SF1_C_UvrD"/>
    <property type="match status" value="1"/>
</dbReference>
<dbReference type="InterPro" id="IPR027417">
    <property type="entry name" value="P-loop_NTPase"/>
</dbReference>
<evidence type="ECO:0000256" key="9">
    <source>
        <dbReference type="ARBA" id="ARBA00034617"/>
    </source>
</evidence>
<dbReference type="InterPro" id="IPR014016">
    <property type="entry name" value="UvrD-like_ATP-bd"/>
</dbReference>
<dbReference type="FunFam" id="1.10.486.10:FF:000003">
    <property type="entry name" value="ATP-dependent DNA helicase"/>
    <property type="match status" value="1"/>
</dbReference>
<evidence type="ECO:0000256" key="4">
    <source>
        <dbReference type="ARBA" id="ARBA00022801"/>
    </source>
</evidence>
<keyword evidence="7" id="KW-0238">DNA-binding</keyword>
<dbReference type="GO" id="GO:0000725">
    <property type="term" value="P:recombinational repair"/>
    <property type="evidence" value="ECO:0007669"/>
    <property type="project" value="TreeGrafter"/>
</dbReference>
<dbReference type="FunFam" id="1.10.10.160:FF:000001">
    <property type="entry name" value="ATP-dependent DNA helicase"/>
    <property type="match status" value="1"/>
</dbReference>
<keyword evidence="6 13" id="KW-0067">ATP-binding</keyword>
<keyword evidence="5 13" id="KW-0347">Helicase</keyword>
<evidence type="ECO:0000313" key="17">
    <source>
        <dbReference type="Proteomes" id="UP000245793"/>
    </source>
</evidence>
<reference evidence="16 17" key="1">
    <citation type="submission" date="2018-04" db="EMBL/GenBank/DDBJ databases">
        <title>Genomic Encyclopedia of Type Strains, Phase IV (KMG-IV): sequencing the most valuable type-strain genomes for metagenomic binning, comparative biology and taxonomic classification.</title>
        <authorList>
            <person name="Goeker M."/>
        </authorList>
    </citation>
    <scope>NUCLEOTIDE SEQUENCE [LARGE SCALE GENOMIC DNA]</scope>
    <source>
        <strain evidence="16 17">DSM 20705</strain>
    </source>
</reference>
<dbReference type="PANTHER" id="PTHR11070:SF2">
    <property type="entry name" value="ATP-DEPENDENT DNA HELICASE SRS2"/>
    <property type="match status" value="1"/>
</dbReference>
<gene>
    <name evidence="16" type="ORF">C7381_10387</name>
</gene>
<dbReference type="InterPro" id="IPR013986">
    <property type="entry name" value="DExx_box_DNA_helicase_dom_sf"/>
</dbReference>
<dbReference type="GO" id="GO:0005524">
    <property type="term" value="F:ATP binding"/>
    <property type="evidence" value="ECO:0007669"/>
    <property type="project" value="UniProtKB-UniRule"/>
</dbReference>
<feature type="domain" description="UvrD-like helicase ATP-binding" evidence="14">
    <location>
        <begin position="5"/>
        <end position="280"/>
    </location>
</feature>
<accession>A0A2U1E589</accession>
<evidence type="ECO:0000256" key="5">
    <source>
        <dbReference type="ARBA" id="ARBA00022806"/>
    </source>
</evidence>
<evidence type="ECO:0000256" key="10">
    <source>
        <dbReference type="ARBA" id="ARBA00034808"/>
    </source>
</evidence>
<dbReference type="EMBL" id="QEKV01000003">
    <property type="protein sequence ID" value="PVY94849.1"/>
    <property type="molecule type" value="Genomic_DNA"/>
</dbReference>
<comment type="catalytic activity">
    <reaction evidence="9">
        <text>Couples ATP hydrolysis with the unwinding of duplex DNA by translocating in the 3'-5' direction.</text>
        <dbReference type="EC" id="5.6.2.4"/>
    </reaction>
</comment>
<dbReference type="Gene3D" id="1.10.10.160">
    <property type="match status" value="1"/>
</dbReference>
<dbReference type="EC" id="5.6.2.4" evidence="10"/>
<sequence>MDIKNLLNESQYEAVVNTEGPVLVLAGAGSGKTRVVTYKIAYLVKEIGINPFNILAITFTNKAANEMKERAEELLERSINGMWIGTFHSICVRILRKHYSSNFTIYDTQDSVNLIKRIIKDRNLDSDQFKPKSIKNRISDFKNKGMGVKEFQEFAGSDFYLKIVGEIFFDYEAAMKEANALDFDDLLLKTVKIFEANPSVCEEYSSKFDYIFVDEYQDVNDIQYKFIKAISHVHNNLTVVGDENQSIYAFRGANLENILNFERDFKGAKVIYLNQNYRSTKSILDAANHLILNNPQKYKRELLATKADDEKVKCYNLMTGDDEAYKVLEIIENLKDSGEKYSDIAILYRTNNQSRAFEDVFVRNSIPYEIIGGIRFYDRKEVKDVLAYLKLLNNPFDSVSFERIVNTPRRGVGPKTLGDLNEYRLVTGKDYFETLSDIGTKSAKQFGEDFIKIREVMNDVSLSELVDIVLEKSEYLKELKVSKNPEDESRVQNVYEFVSYVKEYENKNPESELSEMLNEISLLSDIDQSKEEDKVVLMTVHSSKGLEFRNVFVVGLEEGLFPSRMSMEDEKDVEEERRLFYVALTRARDRLFLTSADSRMIYGQTIYSKNSRFLEEIKDFVEIEDETVKSKVKTEGKPIPRPTNFTGKIGLGAKKEKAGSFNIGDKVIHKMWGEGTVVTLVGDDITIAFPSKGLKKLKASIAPLTKK</sequence>
<dbReference type="PANTHER" id="PTHR11070">
    <property type="entry name" value="UVRD / RECB / PCRA DNA HELICASE FAMILY MEMBER"/>
    <property type="match status" value="1"/>
</dbReference>
<keyword evidence="17" id="KW-1185">Reference proteome</keyword>
<evidence type="ECO:0000313" key="16">
    <source>
        <dbReference type="EMBL" id="PVY94849.1"/>
    </source>
</evidence>
<protein>
    <recommendedName>
        <fullName evidence="2">ATP-dependent DNA helicase PcrA</fullName>
        <ecNumber evidence="10">5.6.2.4</ecNumber>
    </recommendedName>
    <alternativeName>
        <fullName evidence="11">DNA 3'-5' helicase PcrA</fullName>
    </alternativeName>
</protein>
<dbReference type="PROSITE" id="PS51198">
    <property type="entry name" value="UVRD_HELICASE_ATP_BIND"/>
    <property type="match status" value="1"/>
</dbReference>
<name>A0A2U1E589_9FIRM</name>
<dbReference type="Proteomes" id="UP000245793">
    <property type="component" value="Unassembled WGS sequence"/>
</dbReference>
<keyword evidence="3 13" id="KW-0547">Nucleotide-binding</keyword>
<dbReference type="AlphaFoldDB" id="A0A2U1E589"/>
<comment type="caution">
    <text evidence="16">The sequence shown here is derived from an EMBL/GenBank/DDBJ whole genome shotgun (WGS) entry which is preliminary data.</text>
</comment>
<dbReference type="Pfam" id="PF21196">
    <property type="entry name" value="PcrA_UvrD_tudor"/>
    <property type="match status" value="1"/>
</dbReference>
<dbReference type="InterPro" id="IPR000212">
    <property type="entry name" value="DNA_helicase_UvrD/REP"/>
</dbReference>
<evidence type="ECO:0000256" key="8">
    <source>
        <dbReference type="ARBA" id="ARBA00023235"/>
    </source>
</evidence>
<dbReference type="Pfam" id="PF00580">
    <property type="entry name" value="UvrD-helicase"/>
    <property type="match status" value="1"/>
</dbReference>
<dbReference type="GO" id="GO:0009314">
    <property type="term" value="P:response to radiation"/>
    <property type="evidence" value="ECO:0007669"/>
    <property type="project" value="UniProtKB-ARBA"/>
</dbReference>
<evidence type="ECO:0000256" key="12">
    <source>
        <dbReference type="ARBA" id="ARBA00048988"/>
    </source>
</evidence>
<dbReference type="Gene3D" id="1.10.486.10">
    <property type="entry name" value="PCRA, domain 4"/>
    <property type="match status" value="1"/>
</dbReference>
<comment type="similarity">
    <text evidence="1">Belongs to the helicase family. UvrD subfamily.</text>
</comment>
<dbReference type="GO" id="GO:0003677">
    <property type="term" value="F:DNA binding"/>
    <property type="evidence" value="ECO:0007669"/>
    <property type="project" value="UniProtKB-KW"/>
</dbReference>
<proteinExistence type="inferred from homology"/>
<dbReference type="GO" id="GO:0033202">
    <property type="term" value="C:DNA helicase complex"/>
    <property type="evidence" value="ECO:0007669"/>
    <property type="project" value="TreeGrafter"/>
</dbReference>
<evidence type="ECO:0000256" key="6">
    <source>
        <dbReference type="ARBA" id="ARBA00022840"/>
    </source>
</evidence>
<comment type="catalytic activity">
    <reaction evidence="12">
        <text>ATP + H2O = ADP + phosphate + H(+)</text>
        <dbReference type="Rhea" id="RHEA:13065"/>
        <dbReference type="ChEBI" id="CHEBI:15377"/>
        <dbReference type="ChEBI" id="CHEBI:15378"/>
        <dbReference type="ChEBI" id="CHEBI:30616"/>
        <dbReference type="ChEBI" id="CHEBI:43474"/>
        <dbReference type="ChEBI" id="CHEBI:456216"/>
        <dbReference type="EC" id="5.6.2.4"/>
    </reaction>
</comment>
<organism evidence="16 17">
    <name type="scientific">Ezakiella coagulans</name>
    <dbReference type="NCBI Taxonomy" id="46507"/>
    <lineage>
        <taxon>Bacteria</taxon>
        <taxon>Bacillati</taxon>
        <taxon>Bacillota</taxon>
        <taxon>Tissierellia</taxon>
        <taxon>Ezakiella</taxon>
    </lineage>
</organism>
<evidence type="ECO:0000256" key="2">
    <source>
        <dbReference type="ARBA" id="ARBA00014807"/>
    </source>
</evidence>
<dbReference type="PROSITE" id="PS51217">
    <property type="entry name" value="UVRD_HELICASE_CTER"/>
    <property type="match status" value="1"/>
</dbReference>
<dbReference type="SUPFAM" id="SSF52540">
    <property type="entry name" value="P-loop containing nucleoside triphosphate hydrolases"/>
    <property type="match status" value="1"/>
</dbReference>
<dbReference type="InterPro" id="IPR014017">
    <property type="entry name" value="DNA_helicase_UvrD-like_C"/>
</dbReference>
<dbReference type="GO" id="GO:0005829">
    <property type="term" value="C:cytosol"/>
    <property type="evidence" value="ECO:0007669"/>
    <property type="project" value="TreeGrafter"/>
</dbReference>
<evidence type="ECO:0000259" key="15">
    <source>
        <dbReference type="PROSITE" id="PS51217"/>
    </source>
</evidence>
<feature type="binding site" evidence="13">
    <location>
        <begin position="26"/>
        <end position="33"/>
    </location>
    <ligand>
        <name>ATP</name>
        <dbReference type="ChEBI" id="CHEBI:30616"/>
    </ligand>
</feature>
<dbReference type="CDD" id="cd17932">
    <property type="entry name" value="DEXQc_UvrD"/>
    <property type="match status" value="1"/>
</dbReference>
<evidence type="ECO:0000256" key="7">
    <source>
        <dbReference type="ARBA" id="ARBA00023125"/>
    </source>
</evidence>
<evidence type="ECO:0000256" key="3">
    <source>
        <dbReference type="ARBA" id="ARBA00022741"/>
    </source>
</evidence>
<dbReference type="Gene3D" id="3.40.50.300">
    <property type="entry name" value="P-loop containing nucleotide triphosphate hydrolases"/>
    <property type="match status" value="2"/>
</dbReference>
<feature type="domain" description="UvrD-like helicase C-terminal" evidence="15">
    <location>
        <begin position="281"/>
        <end position="545"/>
    </location>
</feature>
<evidence type="ECO:0000259" key="14">
    <source>
        <dbReference type="PROSITE" id="PS51198"/>
    </source>
</evidence>
<dbReference type="RefSeq" id="WP_165803579.1">
    <property type="nucleotide sequence ID" value="NZ_QEKV01000003.1"/>
</dbReference>
<dbReference type="GO" id="GO:0043138">
    <property type="term" value="F:3'-5' DNA helicase activity"/>
    <property type="evidence" value="ECO:0007669"/>
    <property type="project" value="UniProtKB-EC"/>
</dbReference>
<evidence type="ECO:0000256" key="11">
    <source>
        <dbReference type="ARBA" id="ARBA00034900"/>
    </source>
</evidence>
<dbReference type="Pfam" id="PF13361">
    <property type="entry name" value="UvrD_C"/>
    <property type="match status" value="1"/>
</dbReference>
<evidence type="ECO:0000256" key="13">
    <source>
        <dbReference type="PROSITE-ProRule" id="PRU00560"/>
    </source>
</evidence>